<evidence type="ECO:0000256" key="1">
    <source>
        <dbReference type="SAM" id="Coils"/>
    </source>
</evidence>
<comment type="caution">
    <text evidence="2">The sequence shown here is derived from an EMBL/GenBank/DDBJ whole genome shotgun (WGS) entry which is preliminary data.</text>
</comment>
<evidence type="ECO:0008006" key="4">
    <source>
        <dbReference type="Google" id="ProtNLM"/>
    </source>
</evidence>
<keyword evidence="3" id="KW-1185">Reference proteome</keyword>
<dbReference type="Proteomes" id="UP000240987">
    <property type="component" value="Unassembled WGS sequence"/>
</dbReference>
<dbReference type="AlphaFoldDB" id="A0A2T3JQV1"/>
<name>A0A2T3JQV1_9GAMM</name>
<accession>A0A2T3JQV1</accession>
<feature type="coiled-coil region" evidence="1">
    <location>
        <begin position="211"/>
        <end position="238"/>
    </location>
</feature>
<organism evidence="2 3">
    <name type="scientific">Photobacterium frigidiphilum</name>
    <dbReference type="NCBI Taxonomy" id="264736"/>
    <lineage>
        <taxon>Bacteria</taxon>
        <taxon>Pseudomonadati</taxon>
        <taxon>Pseudomonadota</taxon>
        <taxon>Gammaproteobacteria</taxon>
        <taxon>Vibrionales</taxon>
        <taxon>Vibrionaceae</taxon>
        <taxon>Photobacterium</taxon>
    </lineage>
</organism>
<dbReference type="OrthoDB" id="5826599at2"/>
<evidence type="ECO:0000313" key="3">
    <source>
        <dbReference type="Proteomes" id="UP000240987"/>
    </source>
</evidence>
<evidence type="ECO:0000313" key="2">
    <source>
        <dbReference type="EMBL" id="PSU51461.1"/>
    </source>
</evidence>
<dbReference type="RefSeq" id="WP_107240926.1">
    <property type="nucleotide sequence ID" value="NZ_PYMJ01000001.1"/>
</dbReference>
<reference evidence="2 3" key="1">
    <citation type="submission" date="2018-01" db="EMBL/GenBank/DDBJ databases">
        <title>Whole genome sequencing of Histamine producing bacteria.</title>
        <authorList>
            <person name="Butler K."/>
        </authorList>
    </citation>
    <scope>NUCLEOTIDE SEQUENCE [LARGE SCALE GENOMIC DNA]</scope>
    <source>
        <strain evidence="2 3">JCM 12947</strain>
    </source>
</reference>
<gene>
    <name evidence="2" type="ORF">C9J12_00495</name>
</gene>
<protein>
    <recommendedName>
        <fullName evidence="4">Nitrate/nitrite sensing protein domain-containing protein</fullName>
    </recommendedName>
</protein>
<keyword evidence="1" id="KW-0175">Coiled coil</keyword>
<dbReference type="EMBL" id="PYMJ01000001">
    <property type="protein sequence ID" value="PSU51461.1"/>
    <property type="molecule type" value="Genomic_DNA"/>
</dbReference>
<proteinExistence type="predicted"/>
<sequence length="289" mass="33304">MLILLLLVIIFGASCVFIWQARENKRFLQTRFDQVIGLRQLIFLLRFHRRESHHFLSQSHPLEATQSNEVIAIKSLMKILSSQADQAHKPMYRVLAKQINKLLGEWSSYSVRRNQAAHGKAIRHVLYLIDDVITQSLLSADKETLFKTYQTAWPITLNAIDSLSRFRYAIDSYTLGKNSGERELRVHISVIQRRLGQVALLANKPPPTFMIDALMLEFESINLQARNLEDRKDDLYQLSLKISDTIFNLFDIILTDIATDISVRFPELQHTSSNVVAFQKTSNLYSISN</sequence>